<dbReference type="PANTHER" id="PTHR42901:SF1">
    <property type="entry name" value="ALCOHOL DEHYDROGENASE"/>
    <property type="match status" value="1"/>
</dbReference>
<dbReference type="RefSeq" id="WP_155541872.1">
    <property type="nucleotide sequence ID" value="NZ_CABVGP010000001.1"/>
</dbReference>
<comment type="similarity">
    <text evidence="1 3">Belongs to the short-chain dehydrogenases/reductases (SDR) family.</text>
</comment>
<evidence type="ECO:0000256" key="1">
    <source>
        <dbReference type="ARBA" id="ARBA00006484"/>
    </source>
</evidence>
<accession>A0A6I8LLB6</accession>
<evidence type="ECO:0000313" key="4">
    <source>
        <dbReference type="EMBL" id="VVJ16545.1"/>
    </source>
</evidence>
<evidence type="ECO:0000313" key="5">
    <source>
        <dbReference type="Proteomes" id="UP000399805"/>
    </source>
</evidence>
<dbReference type="InterPro" id="IPR036291">
    <property type="entry name" value="NAD(P)-bd_dom_sf"/>
</dbReference>
<dbReference type="CDD" id="cd05346">
    <property type="entry name" value="SDR_c5"/>
    <property type="match status" value="1"/>
</dbReference>
<dbReference type="SUPFAM" id="SSF51735">
    <property type="entry name" value="NAD(P)-binding Rossmann-fold domains"/>
    <property type="match status" value="1"/>
</dbReference>
<proteinExistence type="inferred from homology"/>
<sequence length="253" mass="27114">MTQQTVFVTGASAGFGDAIARRFVAEGARVIAVARSADKLEKLAGELGDAVLPVTLDVSDPEAVKTKIEGLPEEWKEVDVLVNNAGLAKGLEPAQRAELSDWDEMIATNVRGLAHVTRALLPGMVERGRGHVINIGSIAGTYPYPGGNVYGATKAFVHQFSLNLRSDLHGTGVRVTNVEPGMVGGTDFSKVRFDGDQDKADKVYEGTTPLTADDVAESVFWAANQPKHVNINVIELMPVVQSFSPLQIFRDNS</sequence>
<dbReference type="PRINTS" id="PR00080">
    <property type="entry name" value="SDRFAMILY"/>
</dbReference>
<dbReference type="PIRSF" id="PIRSF000126">
    <property type="entry name" value="11-beta-HSD1"/>
    <property type="match status" value="1"/>
</dbReference>
<dbReference type="PANTHER" id="PTHR42901">
    <property type="entry name" value="ALCOHOL DEHYDROGENASE"/>
    <property type="match status" value="1"/>
</dbReference>
<dbReference type="GO" id="GO:0016616">
    <property type="term" value="F:oxidoreductase activity, acting on the CH-OH group of donors, NAD or NADP as acceptor"/>
    <property type="evidence" value="ECO:0007669"/>
    <property type="project" value="UniProtKB-ARBA"/>
</dbReference>
<keyword evidence="2" id="KW-0560">Oxidoreductase</keyword>
<gene>
    <name evidence="4" type="ORF">AA23TX_01566</name>
</gene>
<organism evidence="4 5">
    <name type="scientific">Amycolatopsis camponoti</name>
    <dbReference type="NCBI Taxonomy" id="2606593"/>
    <lineage>
        <taxon>Bacteria</taxon>
        <taxon>Bacillati</taxon>
        <taxon>Actinomycetota</taxon>
        <taxon>Actinomycetes</taxon>
        <taxon>Pseudonocardiales</taxon>
        <taxon>Pseudonocardiaceae</taxon>
        <taxon>Amycolatopsis</taxon>
    </lineage>
</organism>
<reference evidence="4 5" key="1">
    <citation type="submission" date="2019-09" db="EMBL/GenBank/DDBJ databases">
        <authorList>
            <person name="Leyn A S."/>
        </authorList>
    </citation>
    <scope>NUCLEOTIDE SEQUENCE [LARGE SCALE GENOMIC DNA]</scope>
    <source>
        <strain evidence="4">AA231_1</strain>
    </source>
</reference>
<dbReference type="EMBL" id="CABVGP010000001">
    <property type="protein sequence ID" value="VVJ16545.1"/>
    <property type="molecule type" value="Genomic_DNA"/>
</dbReference>
<evidence type="ECO:0000256" key="2">
    <source>
        <dbReference type="ARBA" id="ARBA00023002"/>
    </source>
</evidence>
<dbReference type="Gene3D" id="3.40.50.720">
    <property type="entry name" value="NAD(P)-binding Rossmann-like Domain"/>
    <property type="match status" value="1"/>
</dbReference>
<protein>
    <submittedName>
        <fullName evidence="4">Short-chain dehydrogenase</fullName>
    </submittedName>
</protein>
<dbReference type="PROSITE" id="PS00061">
    <property type="entry name" value="ADH_SHORT"/>
    <property type="match status" value="1"/>
</dbReference>
<dbReference type="FunFam" id="3.40.50.720:FF:000047">
    <property type="entry name" value="NADP-dependent L-serine/L-allo-threonine dehydrogenase"/>
    <property type="match status" value="1"/>
</dbReference>
<dbReference type="InterPro" id="IPR002347">
    <property type="entry name" value="SDR_fam"/>
</dbReference>
<name>A0A6I8LLB6_9PSEU</name>
<dbReference type="InterPro" id="IPR020904">
    <property type="entry name" value="Sc_DH/Rdtase_CS"/>
</dbReference>
<evidence type="ECO:0000256" key="3">
    <source>
        <dbReference type="RuleBase" id="RU000363"/>
    </source>
</evidence>
<dbReference type="Pfam" id="PF00106">
    <property type="entry name" value="adh_short"/>
    <property type="match status" value="1"/>
</dbReference>
<dbReference type="PRINTS" id="PR00081">
    <property type="entry name" value="GDHRDH"/>
</dbReference>
<keyword evidence="5" id="KW-1185">Reference proteome</keyword>
<dbReference type="Proteomes" id="UP000399805">
    <property type="component" value="Unassembled WGS sequence"/>
</dbReference>
<dbReference type="AlphaFoldDB" id="A0A6I8LLB6"/>